<organism evidence="1 2">
    <name type="scientific">Colletotrichum navitas</name>
    <dbReference type="NCBI Taxonomy" id="681940"/>
    <lineage>
        <taxon>Eukaryota</taxon>
        <taxon>Fungi</taxon>
        <taxon>Dikarya</taxon>
        <taxon>Ascomycota</taxon>
        <taxon>Pezizomycotina</taxon>
        <taxon>Sordariomycetes</taxon>
        <taxon>Hypocreomycetidae</taxon>
        <taxon>Glomerellales</taxon>
        <taxon>Glomerellaceae</taxon>
        <taxon>Colletotrichum</taxon>
        <taxon>Colletotrichum graminicola species complex</taxon>
    </lineage>
</organism>
<dbReference type="AlphaFoldDB" id="A0AAD8Q8H6"/>
<dbReference type="Proteomes" id="UP001230504">
    <property type="component" value="Unassembled WGS sequence"/>
</dbReference>
<dbReference type="EMBL" id="JAHLJV010000011">
    <property type="protein sequence ID" value="KAK1596519.1"/>
    <property type="molecule type" value="Genomic_DNA"/>
</dbReference>
<dbReference type="GeneID" id="85437463"/>
<sequence>MVTRPSVRVVVARQQRLKATIFPGLNAPTLAAIKRRRQGAGETHKWVSINRNLFAVALPCEDSPSIFCYRLFRQHSRRPNKIRVRQTYSGILMRQVIDDQVSETPVVFAWSSGFTILQSHAHHDARAKPFRLILLFHILAVTIRIRSNLPPADGKDADVVFCHVWYQVDRPGRKVQQSDLGFIPSPSLICLLIVFRPEADSCRQTKRGGF</sequence>
<dbReference type="RefSeq" id="XP_060417372.1">
    <property type="nucleotide sequence ID" value="XM_060553223.1"/>
</dbReference>
<accession>A0AAD8Q8H6</accession>
<proteinExistence type="predicted"/>
<gene>
    <name evidence="1" type="ORF">LY79DRAFT_47445</name>
</gene>
<evidence type="ECO:0000313" key="2">
    <source>
        <dbReference type="Proteomes" id="UP001230504"/>
    </source>
</evidence>
<keyword evidence="2" id="KW-1185">Reference proteome</keyword>
<evidence type="ECO:0000313" key="1">
    <source>
        <dbReference type="EMBL" id="KAK1596519.1"/>
    </source>
</evidence>
<comment type="caution">
    <text evidence="1">The sequence shown here is derived from an EMBL/GenBank/DDBJ whole genome shotgun (WGS) entry which is preliminary data.</text>
</comment>
<name>A0AAD8Q8H6_9PEZI</name>
<protein>
    <submittedName>
        <fullName evidence="1">Uncharacterized protein</fullName>
    </submittedName>
</protein>
<reference evidence="1" key="1">
    <citation type="submission" date="2021-06" db="EMBL/GenBank/DDBJ databases">
        <title>Comparative genomics, transcriptomics and evolutionary studies reveal genomic signatures of adaptation to plant cell wall in hemibiotrophic fungi.</title>
        <authorList>
            <consortium name="DOE Joint Genome Institute"/>
            <person name="Baroncelli R."/>
            <person name="Diaz J.F."/>
            <person name="Benocci T."/>
            <person name="Peng M."/>
            <person name="Battaglia E."/>
            <person name="Haridas S."/>
            <person name="Andreopoulos W."/>
            <person name="Labutti K."/>
            <person name="Pangilinan J."/>
            <person name="Floch G.L."/>
            <person name="Makela M.R."/>
            <person name="Henrissat B."/>
            <person name="Grigoriev I.V."/>
            <person name="Crouch J.A."/>
            <person name="De Vries R.P."/>
            <person name="Sukno S.A."/>
            <person name="Thon M.R."/>
        </authorList>
    </citation>
    <scope>NUCLEOTIDE SEQUENCE</scope>
    <source>
        <strain evidence="1">CBS 125086</strain>
    </source>
</reference>